<keyword evidence="4 7" id="KW-0812">Transmembrane</keyword>
<evidence type="ECO:0000256" key="7">
    <source>
        <dbReference type="SAM" id="Phobius"/>
    </source>
</evidence>
<keyword evidence="9" id="KW-1185">Reference proteome</keyword>
<sequence length="384" mass="41324">MLPYRILLSLASAAASSAFAIAFLYRYAEVLGLVDRPNERKKHVGNIPVIGGLCAFFGVLAGVLVAGQEHPFASYVLATAAVLVLVGAIDDRRELDVLPRLLVQTAAVLTVVACTGVHIHTLGHLFGVEMELGVFGVPLTLIAVIGLLNAFNMMDGIDGLAGALTMVSVATIAAYEGPSRWHSITLPLLMASALLPYLAVNLGLIGRKIFLGDAGSVMVGYVLAWTLIKLSQDNPAHLSTIDVLWCVALPVLDTLAVMVRRLREGKSPFKPDRGHIHHLLLNAGLTPRTTLAALVLLAVALAYLGTFTRMFNAGSNLLAFSALTLIYITAHRRVWLRQQSGRAASGAPVSVQYTFIERRVANRSASQNSNYQRRRSDMRRVADA</sequence>
<dbReference type="CDD" id="cd06853">
    <property type="entry name" value="GT_WecA_like"/>
    <property type="match status" value="1"/>
</dbReference>
<dbReference type="Proteomes" id="UP001596013">
    <property type="component" value="Unassembled WGS sequence"/>
</dbReference>
<keyword evidence="6 7" id="KW-0472">Membrane</keyword>
<protein>
    <submittedName>
        <fullName evidence="8">MraY family glycosyltransferase</fullName>
        <ecNumber evidence="8">2.7.8.-</ecNumber>
    </submittedName>
</protein>
<proteinExistence type="predicted"/>
<dbReference type="Pfam" id="PF00953">
    <property type="entry name" value="Glycos_transf_4"/>
    <property type="match status" value="1"/>
</dbReference>
<dbReference type="RefSeq" id="WP_377305841.1">
    <property type="nucleotide sequence ID" value="NZ_JBHSMK010000008.1"/>
</dbReference>
<feature type="transmembrane region" description="Helical" evidence="7">
    <location>
        <begin position="240"/>
        <end position="259"/>
    </location>
</feature>
<feature type="transmembrane region" description="Helical" evidence="7">
    <location>
        <begin position="157"/>
        <end position="175"/>
    </location>
</feature>
<feature type="transmembrane region" description="Helical" evidence="7">
    <location>
        <begin position="46"/>
        <end position="66"/>
    </location>
</feature>
<organism evidence="8 9">
    <name type="scientific">Rhodanobacter umsongensis</name>
    <dbReference type="NCBI Taxonomy" id="633153"/>
    <lineage>
        <taxon>Bacteria</taxon>
        <taxon>Pseudomonadati</taxon>
        <taxon>Pseudomonadota</taxon>
        <taxon>Gammaproteobacteria</taxon>
        <taxon>Lysobacterales</taxon>
        <taxon>Rhodanobacteraceae</taxon>
        <taxon>Rhodanobacter</taxon>
    </lineage>
</organism>
<comment type="subcellular location">
    <subcellularLocation>
        <location evidence="1">Cell membrane</location>
        <topology evidence="1">Multi-pass membrane protein</topology>
    </subcellularLocation>
</comment>
<dbReference type="GO" id="GO:0016740">
    <property type="term" value="F:transferase activity"/>
    <property type="evidence" value="ECO:0007669"/>
    <property type="project" value="UniProtKB-KW"/>
</dbReference>
<evidence type="ECO:0000256" key="4">
    <source>
        <dbReference type="ARBA" id="ARBA00022692"/>
    </source>
</evidence>
<evidence type="ECO:0000256" key="5">
    <source>
        <dbReference type="ARBA" id="ARBA00022989"/>
    </source>
</evidence>
<evidence type="ECO:0000313" key="8">
    <source>
        <dbReference type="EMBL" id="MFC5437417.1"/>
    </source>
</evidence>
<feature type="transmembrane region" description="Helical" evidence="7">
    <location>
        <begin position="6"/>
        <end position="25"/>
    </location>
</feature>
<feature type="transmembrane region" description="Helical" evidence="7">
    <location>
        <begin position="209"/>
        <end position="228"/>
    </location>
</feature>
<comment type="caution">
    <text evidence="8">The sequence shown here is derived from an EMBL/GenBank/DDBJ whole genome shotgun (WGS) entry which is preliminary data.</text>
</comment>
<keyword evidence="5 7" id="KW-1133">Transmembrane helix</keyword>
<accession>A0ABW0JMX5</accession>
<dbReference type="EC" id="2.7.8.-" evidence="8"/>
<evidence type="ECO:0000256" key="2">
    <source>
        <dbReference type="ARBA" id="ARBA00022475"/>
    </source>
</evidence>
<reference evidence="9" key="1">
    <citation type="journal article" date="2019" name="Int. J. Syst. Evol. Microbiol.">
        <title>The Global Catalogue of Microorganisms (GCM) 10K type strain sequencing project: providing services to taxonomists for standard genome sequencing and annotation.</title>
        <authorList>
            <consortium name="The Broad Institute Genomics Platform"/>
            <consortium name="The Broad Institute Genome Sequencing Center for Infectious Disease"/>
            <person name="Wu L."/>
            <person name="Ma J."/>
        </authorList>
    </citation>
    <scope>NUCLEOTIDE SEQUENCE [LARGE SCALE GENOMIC DNA]</scope>
    <source>
        <strain evidence="9">JCM 17130</strain>
    </source>
</reference>
<feature type="transmembrane region" description="Helical" evidence="7">
    <location>
        <begin position="310"/>
        <end position="330"/>
    </location>
</feature>
<gene>
    <name evidence="8" type="ORF">ACFPME_12680</name>
</gene>
<keyword evidence="2" id="KW-1003">Cell membrane</keyword>
<dbReference type="InterPro" id="IPR000715">
    <property type="entry name" value="Glycosyl_transferase_4"/>
</dbReference>
<feature type="transmembrane region" description="Helical" evidence="7">
    <location>
        <begin position="72"/>
        <end position="89"/>
    </location>
</feature>
<evidence type="ECO:0000256" key="6">
    <source>
        <dbReference type="ARBA" id="ARBA00023136"/>
    </source>
</evidence>
<keyword evidence="3 8" id="KW-0808">Transferase</keyword>
<evidence type="ECO:0000313" key="9">
    <source>
        <dbReference type="Proteomes" id="UP001596013"/>
    </source>
</evidence>
<feature type="transmembrane region" description="Helical" evidence="7">
    <location>
        <begin position="132"/>
        <end position="150"/>
    </location>
</feature>
<feature type="transmembrane region" description="Helical" evidence="7">
    <location>
        <begin position="101"/>
        <end position="120"/>
    </location>
</feature>
<dbReference type="EMBL" id="JBHSMK010000008">
    <property type="protein sequence ID" value="MFC5437417.1"/>
    <property type="molecule type" value="Genomic_DNA"/>
</dbReference>
<feature type="transmembrane region" description="Helical" evidence="7">
    <location>
        <begin position="279"/>
        <end position="304"/>
    </location>
</feature>
<feature type="transmembrane region" description="Helical" evidence="7">
    <location>
        <begin position="181"/>
        <end position="202"/>
    </location>
</feature>
<name>A0ABW0JMX5_9GAMM</name>
<dbReference type="PANTHER" id="PTHR22926:SF3">
    <property type="entry name" value="UNDECAPRENYL-PHOSPHATE ALPHA-N-ACETYLGLUCOSAMINYL 1-PHOSPHATE TRANSFERASE"/>
    <property type="match status" value="1"/>
</dbReference>
<evidence type="ECO:0000256" key="1">
    <source>
        <dbReference type="ARBA" id="ARBA00004651"/>
    </source>
</evidence>
<dbReference type="PANTHER" id="PTHR22926">
    <property type="entry name" value="PHOSPHO-N-ACETYLMURAMOYL-PENTAPEPTIDE-TRANSFERASE"/>
    <property type="match status" value="1"/>
</dbReference>
<evidence type="ECO:0000256" key="3">
    <source>
        <dbReference type="ARBA" id="ARBA00022679"/>
    </source>
</evidence>